<proteinExistence type="predicted"/>
<accession>A0A7X2TMX6</accession>
<organism evidence="1 2">
    <name type="scientific">Bilifractor porci</name>
    <dbReference type="NCBI Taxonomy" id="2606636"/>
    <lineage>
        <taxon>Bacteria</taxon>
        <taxon>Bacillati</taxon>
        <taxon>Bacillota</taxon>
        <taxon>Clostridia</taxon>
        <taxon>Lachnospirales</taxon>
        <taxon>Lachnospiraceae</taxon>
        <taxon>Bilifractor</taxon>
    </lineage>
</organism>
<gene>
    <name evidence="1" type="ORF">FYJ60_04770</name>
</gene>
<keyword evidence="2" id="KW-1185">Reference proteome</keyword>
<reference evidence="1 2" key="1">
    <citation type="submission" date="2019-08" db="EMBL/GenBank/DDBJ databases">
        <title>In-depth cultivation of the pig gut microbiome towards novel bacterial diversity and tailored functional studies.</title>
        <authorList>
            <person name="Wylensek D."/>
            <person name="Hitch T.C.A."/>
            <person name="Clavel T."/>
        </authorList>
    </citation>
    <scope>NUCLEOTIDE SEQUENCE [LARGE SCALE GENOMIC DNA]</scope>
    <source>
        <strain evidence="1 2">Oil+RF-744-WCA-WT-13</strain>
    </source>
</reference>
<dbReference type="Gene3D" id="3.40.50.300">
    <property type="entry name" value="P-loop containing nucleotide triphosphate hydrolases"/>
    <property type="match status" value="1"/>
</dbReference>
<dbReference type="Proteomes" id="UP000466864">
    <property type="component" value="Unassembled WGS sequence"/>
</dbReference>
<sequence length="348" mass="39263">MHVCRRAVLAVCDVEEAYARNFMEYLNERKGIPFEIHAFTSADTLCAFVAERPIDILLVSERAMTEQVRQLSVGKRMMLSEGLSEIPGREEEAQKEEDCAKIFKYQPSSQIIREVMDCYAAEQSALNPAAGGKKEFRLAGVYSPSGCPGKILFDLALGGYLARSGRVLYLNLDPLSGLEEAAESLGVGVSGRTVSDLVYFSRRKNGHLFYFLEGMIQTLGNLDYILPASFPEDLRDISAEEWKTLFCSIRDHTDYSVLLADFGDGLESLPDLLRECSELYLPVGPDRVSGFCLAHFRKLMKRAGMREDEPWMHVIVPPSWEDAQEDLVFTVTQGAYYRFVREMEREAE</sequence>
<dbReference type="InterPro" id="IPR027417">
    <property type="entry name" value="P-loop_NTPase"/>
</dbReference>
<comment type="caution">
    <text evidence="1">The sequence shown here is derived from an EMBL/GenBank/DDBJ whole genome shotgun (WGS) entry which is preliminary data.</text>
</comment>
<name>A0A7X2TMX6_9FIRM</name>
<dbReference type="RefSeq" id="WP_154457452.1">
    <property type="nucleotide sequence ID" value="NZ_VUMV01000002.1"/>
</dbReference>
<dbReference type="AlphaFoldDB" id="A0A7X2TMX6"/>
<evidence type="ECO:0000313" key="1">
    <source>
        <dbReference type="EMBL" id="MST81622.1"/>
    </source>
</evidence>
<evidence type="ECO:0000313" key="2">
    <source>
        <dbReference type="Proteomes" id="UP000466864"/>
    </source>
</evidence>
<dbReference type="Gene3D" id="3.40.50.10850">
    <property type="entry name" value="Ntrc-like two-domain protein"/>
    <property type="match status" value="1"/>
</dbReference>
<protein>
    <submittedName>
        <fullName evidence="1">Uncharacterized protein</fullName>
    </submittedName>
</protein>
<dbReference type="EMBL" id="VUMV01000002">
    <property type="protein sequence ID" value="MST81622.1"/>
    <property type="molecule type" value="Genomic_DNA"/>
</dbReference>